<gene>
    <name evidence="1" type="ORF">BDN72DRAFT_897469</name>
</gene>
<dbReference type="EMBL" id="ML208335">
    <property type="protein sequence ID" value="TFK69164.1"/>
    <property type="molecule type" value="Genomic_DNA"/>
</dbReference>
<keyword evidence="2" id="KW-1185">Reference proteome</keyword>
<evidence type="ECO:0000313" key="2">
    <source>
        <dbReference type="Proteomes" id="UP000308600"/>
    </source>
</evidence>
<evidence type="ECO:0000313" key="1">
    <source>
        <dbReference type="EMBL" id="TFK69164.1"/>
    </source>
</evidence>
<protein>
    <submittedName>
        <fullName evidence="1">Uncharacterized protein</fullName>
    </submittedName>
</protein>
<organism evidence="1 2">
    <name type="scientific">Pluteus cervinus</name>
    <dbReference type="NCBI Taxonomy" id="181527"/>
    <lineage>
        <taxon>Eukaryota</taxon>
        <taxon>Fungi</taxon>
        <taxon>Dikarya</taxon>
        <taxon>Basidiomycota</taxon>
        <taxon>Agaricomycotina</taxon>
        <taxon>Agaricomycetes</taxon>
        <taxon>Agaricomycetidae</taxon>
        <taxon>Agaricales</taxon>
        <taxon>Pluteineae</taxon>
        <taxon>Pluteaceae</taxon>
        <taxon>Pluteus</taxon>
    </lineage>
</organism>
<dbReference type="Proteomes" id="UP000308600">
    <property type="component" value="Unassembled WGS sequence"/>
</dbReference>
<name>A0ACD3AUY3_9AGAR</name>
<sequence length="290" mass="32411">MELFTPGGFRDFVRHSSGLFSRGMAGMSFSRSRRFIFVQAHVADLGGGPPKFTVLYVRQVIIQQLCLRGRATLVEKLGLLCYADSQAEAIHKTFLRLHDMPPSDLVDLPDELICRDLWVVDGSPSVGYVSARSMQNKFGVNKVIGFTKVEDTSQFFDGLDPRPWDILSASKSDGEQLQEIRIHFRSFSEVQAARRLVDAETPRQFITAVVHAMLGHFNLYEDRNILHCGISADTILITDDTIRDPMERFPLVGSKCQGILLGGETGHAEGSTDREVDTFGLRNTLVQYAQ</sequence>
<accession>A0ACD3AUY3</accession>
<proteinExistence type="predicted"/>
<reference evidence="1 2" key="1">
    <citation type="journal article" date="2019" name="Nat. Ecol. Evol.">
        <title>Megaphylogeny resolves global patterns of mushroom evolution.</title>
        <authorList>
            <person name="Varga T."/>
            <person name="Krizsan K."/>
            <person name="Foldi C."/>
            <person name="Dima B."/>
            <person name="Sanchez-Garcia M."/>
            <person name="Sanchez-Ramirez S."/>
            <person name="Szollosi G.J."/>
            <person name="Szarkandi J.G."/>
            <person name="Papp V."/>
            <person name="Albert L."/>
            <person name="Andreopoulos W."/>
            <person name="Angelini C."/>
            <person name="Antonin V."/>
            <person name="Barry K.W."/>
            <person name="Bougher N.L."/>
            <person name="Buchanan P."/>
            <person name="Buyck B."/>
            <person name="Bense V."/>
            <person name="Catcheside P."/>
            <person name="Chovatia M."/>
            <person name="Cooper J."/>
            <person name="Damon W."/>
            <person name="Desjardin D."/>
            <person name="Finy P."/>
            <person name="Geml J."/>
            <person name="Haridas S."/>
            <person name="Hughes K."/>
            <person name="Justo A."/>
            <person name="Karasinski D."/>
            <person name="Kautmanova I."/>
            <person name="Kiss B."/>
            <person name="Kocsube S."/>
            <person name="Kotiranta H."/>
            <person name="LaButti K.M."/>
            <person name="Lechner B.E."/>
            <person name="Liimatainen K."/>
            <person name="Lipzen A."/>
            <person name="Lukacs Z."/>
            <person name="Mihaltcheva S."/>
            <person name="Morgado L.N."/>
            <person name="Niskanen T."/>
            <person name="Noordeloos M.E."/>
            <person name="Ohm R.A."/>
            <person name="Ortiz-Santana B."/>
            <person name="Ovrebo C."/>
            <person name="Racz N."/>
            <person name="Riley R."/>
            <person name="Savchenko A."/>
            <person name="Shiryaev A."/>
            <person name="Soop K."/>
            <person name="Spirin V."/>
            <person name="Szebenyi C."/>
            <person name="Tomsovsky M."/>
            <person name="Tulloss R.E."/>
            <person name="Uehling J."/>
            <person name="Grigoriev I.V."/>
            <person name="Vagvolgyi C."/>
            <person name="Papp T."/>
            <person name="Martin F.M."/>
            <person name="Miettinen O."/>
            <person name="Hibbett D.S."/>
            <person name="Nagy L.G."/>
        </authorList>
    </citation>
    <scope>NUCLEOTIDE SEQUENCE [LARGE SCALE GENOMIC DNA]</scope>
    <source>
        <strain evidence="1 2">NL-1719</strain>
    </source>
</reference>